<gene>
    <name evidence="1" type="ORF">GCM10025778_07020</name>
</gene>
<organism evidence="1 2">
    <name type="scientific">Paeniglutamicibacter antarcticus</name>
    <dbReference type="NCBI Taxonomy" id="494023"/>
    <lineage>
        <taxon>Bacteria</taxon>
        <taxon>Bacillati</taxon>
        <taxon>Actinomycetota</taxon>
        <taxon>Actinomycetes</taxon>
        <taxon>Micrococcales</taxon>
        <taxon>Micrococcaceae</taxon>
        <taxon>Paeniglutamicibacter</taxon>
    </lineage>
</organism>
<keyword evidence="2" id="KW-1185">Reference proteome</keyword>
<protein>
    <submittedName>
        <fullName evidence="1">Uncharacterized protein</fullName>
    </submittedName>
</protein>
<sequence>MNDVPGLPLPEPVTFIITVSGPYMGRMQEVAKNLETAGLQVDRVLGTLGQVHGHAEGSRQASIAAVEGVYSVDPERMFRINPPDSEIQ</sequence>
<dbReference type="EMBL" id="BAABLK010000013">
    <property type="protein sequence ID" value="GAA5226171.1"/>
    <property type="molecule type" value="Genomic_DNA"/>
</dbReference>
<reference evidence="2" key="1">
    <citation type="journal article" date="2019" name="Int. J. Syst. Evol. Microbiol.">
        <title>The Global Catalogue of Microorganisms (GCM) 10K type strain sequencing project: providing services to taxonomists for standard genome sequencing and annotation.</title>
        <authorList>
            <consortium name="The Broad Institute Genomics Platform"/>
            <consortium name="The Broad Institute Genome Sequencing Center for Infectious Disease"/>
            <person name="Wu L."/>
            <person name="Ma J."/>
        </authorList>
    </citation>
    <scope>NUCLEOTIDE SEQUENCE [LARGE SCALE GENOMIC DNA]</scope>
    <source>
        <strain evidence="2">JCM 18952</strain>
    </source>
</reference>
<evidence type="ECO:0000313" key="2">
    <source>
        <dbReference type="Proteomes" id="UP001501257"/>
    </source>
</evidence>
<dbReference type="RefSeq" id="WP_210101057.1">
    <property type="nucleotide sequence ID" value="NZ_BAABLK010000013.1"/>
</dbReference>
<accession>A0ABP9TJ43</accession>
<comment type="caution">
    <text evidence="1">The sequence shown here is derived from an EMBL/GenBank/DDBJ whole genome shotgun (WGS) entry which is preliminary data.</text>
</comment>
<name>A0ABP9TJ43_9MICC</name>
<proteinExistence type="predicted"/>
<dbReference type="Proteomes" id="UP001501257">
    <property type="component" value="Unassembled WGS sequence"/>
</dbReference>
<evidence type="ECO:0000313" key="1">
    <source>
        <dbReference type="EMBL" id="GAA5226171.1"/>
    </source>
</evidence>